<evidence type="ECO:0000313" key="3">
    <source>
        <dbReference type="Proteomes" id="UP000315983"/>
    </source>
</evidence>
<comment type="caution">
    <text evidence="2">The sequence shown here is derived from an EMBL/GenBank/DDBJ whole genome shotgun (WGS) entry which is preliminary data.</text>
</comment>
<organism evidence="2 3">
    <name type="scientific">Salinispora arenicola</name>
    <dbReference type="NCBI Taxonomy" id="168697"/>
    <lineage>
        <taxon>Bacteria</taxon>
        <taxon>Bacillati</taxon>
        <taxon>Actinomycetota</taxon>
        <taxon>Actinomycetes</taxon>
        <taxon>Micromonosporales</taxon>
        <taxon>Micromonosporaceae</taxon>
        <taxon>Salinispora</taxon>
    </lineage>
</organism>
<sequence length="246" mass="27592">MSYQHDRDLHLTYSPERGYWHFMLYIEPPAYTGGAINAGQQLDAFASRYAAEWRDRLTPCTPDALHVTLVAPDEAPQLWHPCVYDDPESPSAVARDGCVCWRAFRDPITWLPVAVHHYRTVTGNHEHWEHHTYAPLALPDGEQLTALIIDREADMVWARTDRGALHILPEKQTAGYSTGYRGSGPAELARMIEKIVASDGYDVTPGTPNRRPAETVLQWASSHAAARTQELSLRQLVLLCRTGVVA</sequence>
<reference evidence="1 4" key="2">
    <citation type="submission" date="2021-03" db="EMBL/GenBank/DDBJ databases">
        <title>Whole genome shotgun sequence of Salinispora arenicola NBRC 105043.</title>
        <authorList>
            <person name="Komaki H."/>
            <person name="Tamura T."/>
        </authorList>
    </citation>
    <scope>NUCLEOTIDE SEQUENCE [LARGE SCALE GENOMIC DNA]</scope>
    <source>
        <strain evidence="1 4">NBRC 105043</strain>
    </source>
</reference>
<dbReference type="Proteomes" id="UP000677457">
    <property type="component" value="Unassembled WGS sequence"/>
</dbReference>
<evidence type="ECO:0000313" key="4">
    <source>
        <dbReference type="Proteomes" id="UP000677457"/>
    </source>
</evidence>
<dbReference type="EMBL" id="BOQM01000015">
    <property type="protein sequence ID" value="GIM85491.1"/>
    <property type="molecule type" value="Genomic_DNA"/>
</dbReference>
<evidence type="ECO:0000313" key="2">
    <source>
        <dbReference type="EMBL" id="TQL38336.1"/>
    </source>
</evidence>
<proteinExistence type="predicted"/>
<dbReference type="AlphaFoldDB" id="A0A542XR62"/>
<dbReference type="OMA" id="WARTDRG"/>
<protein>
    <submittedName>
        <fullName evidence="2">Uncharacterized protein</fullName>
    </submittedName>
</protein>
<dbReference type="Proteomes" id="UP000315983">
    <property type="component" value="Unassembled WGS sequence"/>
</dbReference>
<dbReference type="GeneID" id="93772723"/>
<keyword evidence="4" id="KW-1185">Reference proteome</keyword>
<gene>
    <name evidence="2" type="ORF">FB564_3534</name>
    <name evidence="1" type="ORF">Sar04_22760</name>
</gene>
<accession>A0A542XR62</accession>
<evidence type="ECO:0000313" key="1">
    <source>
        <dbReference type="EMBL" id="GIM85491.1"/>
    </source>
</evidence>
<name>A0A542XR62_SALAC</name>
<reference evidence="2 3" key="1">
    <citation type="submission" date="2019-06" db="EMBL/GenBank/DDBJ databases">
        <title>Sequencing the genomes of 1000 actinobacteria strains.</title>
        <authorList>
            <person name="Klenk H.-P."/>
        </authorList>
    </citation>
    <scope>NUCLEOTIDE SEQUENCE [LARGE SCALE GENOMIC DNA]</scope>
    <source>
        <strain evidence="2 3">DSM 44819</strain>
    </source>
</reference>
<dbReference type="EMBL" id="VFOL01000001">
    <property type="protein sequence ID" value="TQL38336.1"/>
    <property type="molecule type" value="Genomic_DNA"/>
</dbReference>
<dbReference type="RefSeq" id="WP_012182960.1">
    <property type="nucleotide sequence ID" value="NZ_BOQM01000015.1"/>
</dbReference>